<gene>
    <name evidence="2" type="ORF">GCM10010994_05510</name>
</gene>
<reference evidence="2" key="2">
    <citation type="submission" date="2020-09" db="EMBL/GenBank/DDBJ databases">
        <authorList>
            <person name="Sun Q."/>
            <person name="Zhou Y."/>
        </authorList>
    </citation>
    <scope>NUCLEOTIDE SEQUENCE</scope>
    <source>
        <strain evidence="2">CGMCC 1.12919</strain>
    </source>
</reference>
<comment type="caution">
    <text evidence="2">The sequence shown here is derived from an EMBL/GenBank/DDBJ whole genome shotgun (WGS) entry which is preliminary data.</text>
</comment>
<dbReference type="Pfam" id="PF03745">
    <property type="entry name" value="DUF309"/>
    <property type="match status" value="1"/>
</dbReference>
<sequence length="179" mass="19349">MCCPAPPEPGERPDAWPLPRWAHLPGRTAGPDREPLERAKRALPARFAAFVPADDAGLRYGLSLHDAGFFWEAHEVWEAVWKAAPMNGRDRLALRAAIQIANGGLKRRLGRPRAVRRLVAEAMALLDELRLREPGAAPASYADRLDAASLCRALAACGAGCALAADAPLVHLDAFQKHA</sequence>
<dbReference type="RefSeq" id="WP_210324431.1">
    <property type="nucleotide sequence ID" value="NZ_BMGG01000001.1"/>
</dbReference>
<dbReference type="Gene3D" id="1.10.3450.10">
    <property type="entry name" value="TTHA0068-like"/>
    <property type="match status" value="1"/>
</dbReference>
<evidence type="ECO:0000313" key="3">
    <source>
        <dbReference type="Proteomes" id="UP000637002"/>
    </source>
</evidence>
<evidence type="ECO:0000256" key="1">
    <source>
        <dbReference type="SAM" id="MobiDB-lite"/>
    </source>
</evidence>
<feature type="region of interest" description="Disordered" evidence="1">
    <location>
        <begin position="1"/>
        <end position="33"/>
    </location>
</feature>
<dbReference type="AlphaFoldDB" id="A0A916TY37"/>
<organism evidence="2 3">
    <name type="scientific">Chelatococcus reniformis</name>
    <dbReference type="NCBI Taxonomy" id="1494448"/>
    <lineage>
        <taxon>Bacteria</taxon>
        <taxon>Pseudomonadati</taxon>
        <taxon>Pseudomonadota</taxon>
        <taxon>Alphaproteobacteria</taxon>
        <taxon>Hyphomicrobiales</taxon>
        <taxon>Chelatococcaceae</taxon>
        <taxon>Chelatococcus</taxon>
    </lineage>
</organism>
<evidence type="ECO:0000313" key="2">
    <source>
        <dbReference type="EMBL" id="GGC49238.1"/>
    </source>
</evidence>
<dbReference type="InterPro" id="IPR005500">
    <property type="entry name" value="DUF309"/>
</dbReference>
<dbReference type="InterPro" id="IPR023203">
    <property type="entry name" value="TTHA0068_sf"/>
</dbReference>
<dbReference type="Proteomes" id="UP000637002">
    <property type="component" value="Unassembled WGS sequence"/>
</dbReference>
<dbReference type="EMBL" id="BMGG01000001">
    <property type="protein sequence ID" value="GGC49238.1"/>
    <property type="molecule type" value="Genomic_DNA"/>
</dbReference>
<protein>
    <recommendedName>
        <fullName evidence="4">DUF309 domain-containing protein</fullName>
    </recommendedName>
</protein>
<reference evidence="2" key="1">
    <citation type="journal article" date="2014" name="Int. J. Syst. Evol. Microbiol.">
        <title>Complete genome sequence of Corynebacterium casei LMG S-19264T (=DSM 44701T), isolated from a smear-ripened cheese.</title>
        <authorList>
            <consortium name="US DOE Joint Genome Institute (JGI-PGF)"/>
            <person name="Walter F."/>
            <person name="Albersmeier A."/>
            <person name="Kalinowski J."/>
            <person name="Ruckert C."/>
        </authorList>
    </citation>
    <scope>NUCLEOTIDE SEQUENCE</scope>
    <source>
        <strain evidence="2">CGMCC 1.12919</strain>
    </source>
</reference>
<name>A0A916TY37_9HYPH</name>
<keyword evidence="3" id="KW-1185">Reference proteome</keyword>
<proteinExistence type="predicted"/>
<dbReference type="SUPFAM" id="SSF140663">
    <property type="entry name" value="TTHA0068-like"/>
    <property type="match status" value="1"/>
</dbReference>
<accession>A0A916TY37</accession>
<evidence type="ECO:0008006" key="4">
    <source>
        <dbReference type="Google" id="ProtNLM"/>
    </source>
</evidence>